<dbReference type="GO" id="GO:0046961">
    <property type="term" value="F:proton-transporting ATPase activity, rotational mechanism"/>
    <property type="evidence" value="ECO:0007669"/>
    <property type="project" value="InterPro"/>
</dbReference>
<keyword evidence="3 8" id="KW-0813">Transport</keyword>
<organism evidence="9 10">
    <name type="scientific">Hibiscus syriacus</name>
    <name type="common">Rose of Sharon</name>
    <dbReference type="NCBI Taxonomy" id="106335"/>
    <lineage>
        <taxon>Eukaryota</taxon>
        <taxon>Viridiplantae</taxon>
        <taxon>Streptophyta</taxon>
        <taxon>Embryophyta</taxon>
        <taxon>Tracheophyta</taxon>
        <taxon>Spermatophyta</taxon>
        <taxon>Magnoliopsida</taxon>
        <taxon>eudicotyledons</taxon>
        <taxon>Gunneridae</taxon>
        <taxon>Pentapetalae</taxon>
        <taxon>rosids</taxon>
        <taxon>malvids</taxon>
        <taxon>Malvales</taxon>
        <taxon>Malvaceae</taxon>
        <taxon>Malvoideae</taxon>
        <taxon>Hibiscus</taxon>
    </lineage>
</organism>
<name>A0A6A3CQY8_HIBSY</name>
<dbReference type="PANTHER" id="PTHR11629">
    <property type="entry name" value="VACUOLAR PROTON ATPASES"/>
    <property type="match status" value="1"/>
</dbReference>
<dbReference type="GO" id="GO:0051117">
    <property type="term" value="F:ATPase binding"/>
    <property type="evidence" value="ECO:0007669"/>
    <property type="project" value="TreeGrafter"/>
</dbReference>
<comment type="similarity">
    <text evidence="2 8">Belongs to the V-ATPase 116 kDa subunit family.</text>
</comment>
<keyword evidence="7" id="KW-0472">Membrane</keyword>
<evidence type="ECO:0000256" key="1">
    <source>
        <dbReference type="ARBA" id="ARBA00004141"/>
    </source>
</evidence>
<keyword evidence="10" id="KW-1185">Reference proteome</keyword>
<evidence type="ECO:0000256" key="2">
    <source>
        <dbReference type="ARBA" id="ARBA00009904"/>
    </source>
</evidence>
<dbReference type="Pfam" id="PF01496">
    <property type="entry name" value="V_ATPase_I"/>
    <property type="match status" value="1"/>
</dbReference>
<comment type="function">
    <text evidence="8">Essential component of the vacuolar proton pump (V-ATPase), a multimeric enzyme that catalyzes the translocation of protons across the membranes. Required for assembly and activity of the V-ATPase.</text>
</comment>
<keyword evidence="8" id="KW-0375">Hydrogen ion transport</keyword>
<comment type="caution">
    <text evidence="9">The sequence shown here is derived from an EMBL/GenBank/DDBJ whole genome shotgun (WGS) entry which is preliminary data.</text>
</comment>
<reference evidence="9" key="1">
    <citation type="submission" date="2019-09" db="EMBL/GenBank/DDBJ databases">
        <title>Draft genome information of white flower Hibiscus syriacus.</title>
        <authorList>
            <person name="Kim Y.-M."/>
        </authorList>
    </citation>
    <scope>NUCLEOTIDE SEQUENCE [LARGE SCALE GENOMIC DNA]</scope>
    <source>
        <strain evidence="9">YM2019G1</strain>
    </source>
</reference>
<sequence>MAFYSLVGSYLGPVLRVDFERRGGFWRGGWKLNRQRGGWTRHMAEAATEHGPRVIILRVFFAGVILAEMITDPSKQVKLGFVSGSIPREKSLAFERILFWATRGNLFLKQSVVEGPVTDPASGEKAEKNVFVVFYSGETMKNKIVKICETFEANRYPFTEYRGKQYQIIAEVSGRLGELKTTIDVGLVHQINLLQTIAYHFEQWSHLFLWLALILRGRGVNPETCEEKSIYHTLNMLSIDVTRKCLVAEGWCPVFATNKIQNELQRATVDSNSQIGTILHVLQTKESPPTYFQTNKFTSSFQEIVDAYGLVHLIVAAISFKEINWLC</sequence>
<protein>
    <recommendedName>
        <fullName evidence="8">V-type proton ATPase subunit a</fullName>
    </recommendedName>
</protein>
<gene>
    <name evidence="9" type="ORF">F3Y22_tig00002840pilonHSYRG01174</name>
</gene>
<dbReference type="GO" id="GO:0007035">
    <property type="term" value="P:vacuolar acidification"/>
    <property type="evidence" value="ECO:0007669"/>
    <property type="project" value="TreeGrafter"/>
</dbReference>
<dbReference type="EMBL" id="VEPZ02000196">
    <property type="protein sequence ID" value="KAE8731376.1"/>
    <property type="molecule type" value="Genomic_DNA"/>
</dbReference>
<proteinExistence type="inferred from homology"/>
<dbReference type="Proteomes" id="UP000436088">
    <property type="component" value="Unassembled WGS sequence"/>
</dbReference>
<evidence type="ECO:0000256" key="3">
    <source>
        <dbReference type="ARBA" id="ARBA00022448"/>
    </source>
</evidence>
<evidence type="ECO:0000256" key="4">
    <source>
        <dbReference type="ARBA" id="ARBA00022692"/>
    </source>
</evidence>
<keyword evidence="5" id="KW-1133">Transmembrane helix</keyword>
<evidence type="ECO:0000256" key="6">
    <source>
        <dbReference type="ARBA" id="ARBA00023065"/>
    </source>
</evidence>
<evidence type="ECO:0000256" key="5">
    <source>
        <dbReference type="ARBA" id="ARBA00022989"/>
    </source>
</evidence>
<evidence type="ECO:0000256" key="8">
    <source>
        <dbReference type="RuleBase" id="RU361189"/>
    </source>
</evidence>
<dbReference type="GO" id="GO:0016471">
    <property type="term" value="C:vacuolar proton-transporting V-type ATPase complex"/>
    <property type="evidence" value="ECO:0007669"/>
    <property type="project" value="TreeGrafter"/>
</dbReference>
<dbReference type="AlphaFoldDB" id="A0A6A3CQY8"/>
<keyword evidence="4" id="KW-0812">Transmembrane</keyword>
<comment type="subcellular location">
    <subcellularLocation>
        <location evidence="1">Membrane</location>
        <topology evidence="1">Multi-pass membrane protein</topology>
    </subcellularLocation>
</comment>
<dbReference type="PANTHER" id="PTHR11629:SF63">
    <property type="entry name" value="V-TYPE PROTON ATPASE SUBUNIT A"/>
    <property type="match status" value="1"/>
</dbReference>
<keyword evidence="6 8" id="KW-0406">Ion transport</keyword>
<evidence type="ECO:0000313" key="9">
    <source>
        <dbReference type="EMBL" id="KAE8731376.1"/>
    </source>
</evidence>
<evidence type="ECO:0000256" key="7">
    <source>
        <dbReference type="ARBA" id="ARBA00023136"/>
    </source>
</evidence>
<evidence type="ECO:0000313" key="10">
    <source>
        <dbReference type="Proteomes" id="UP000436088"/>
    </source>
</evidence>
<dbReference type="GO" id="GO:0033179">
    <property type="term" value="C:proton-transporting V-type ATPase, V0 domain"/>
    <property type="evidence" value="ECO:0007669"/>
    <property type="project" value="InterPro"/>
</dbReference>
<accession>A0A6A3CQY8</accession>
<dbReference type="InterPro" id="IPR002490">
    <property type="entry name" value="V-ATPase_116kDa_su"/>
</dbReference>